<keyword evidence="1" id="KW-0732">Signal</keyword>
<name>A0AAV3ZJS5_9GAST</name>
<dbReference type="SUPFAM" id="SSF57414">
    <property type="entry name" value="Hairpin loop containing domain-like"/>
    <property type="match status" value="1"/>
</dbReference>
<evidence type="ECO:0000313" key="5">
    <source>
        <dbReference type="Proteomes" id="UP000735302"/>
    </source>
</evidence>
<dbReference type="Gene3D" id="3.50.4.10">
    <property type="entry name" value="Hepatocyte Growth Factor"/>
    <property type="match status" value="1"/>
</dbReference>
<protein>
    <submittedName>
        <fullName evidence="4">Mannan-binding lectin</fullName>
    </submittedName>
</protein>
<dbReference type="Gene3D" id="3.10.100.10">
    <property type="entry name" value="Mannose-Binding Protein A, subunit A"/>
    <property type="match status" value="1"/>
</dbReference>
<reference evidence="4 5" key="1">
    <citation type="journal article" date="2021" name="Elife">
        <title>Chloroplast acquisition without the gene transfer in kleptoplastic sea slugs, Plakobranchus ocellatus.</title>
        <authorList>
            <person name="Maeda T."/>
            <person name="Takahashi S."/>
            <person name="Yoshida T."/>
            <person name="Shimamura S."/>
            <person name="Takaki Y."/>
            <person name="Nagai Y."/>
            <person name="Toyoda A."/>
            <person name="Suzuki Y."/>
            <person name="Arimoto A."/>
            <person name="Ishii H."/>
            <person name="Satoh N."/>
            <person name="Nishiyama T."/>
            <person name="Hasebe M."/>
            <person name="Maruyama T."/>
            <person name="Minagawa J."/>
            <person name="Obokata J."/>
            <person name="Shigenobu S."/>
        </authorList>
    </citation>
    <scope>NUCLEOTIDE SEQUENCE [LARGE SCALE GENOMIC DNA]</scope>
</reference>
<dbReference type="EMBL" id="BLXT01002664">
    <property type="protein sequence ID" value="GFN96210.1"/>
    <property type="molecule type" value="Genomic_DNA"/>
</dbReference>
<dbReference type="PROSITE" id="PS50948">
    <property type="entry name" value="PAN"/>
    <property type="match status" value="1"/>
</dbReference>
<evidence type="ECO:0000256" key="1">
    <source>
        <dbReference type="SAM" id="SignalP"/>
    </source>
</evidence>
<feature type="domain" description="Apple" evidence="3">
    <location>
        <begin position="153"/>
        <end position="245"/>
    </location>
</feature>
<dbReference type="InterPro" id="IPR001304">
    <property type="entry name" value="C-type_lectin-like"/>
</dbReference>
<gene>
    <name evidence="4" type="ORF">PoB_002271600</name>
</gene>
<evidence type="ECO:0000259" key="2">
    <source>
        <dbReference type="PROSITE" id="PS50041"/>
    </source>
</evidence>
<organism evidence="4 5">
    <name type="scientific">Plakobranchus ocellatus</name>
    <dbReference type="NCBI Taxonomy" id="259542"/>
    <lineage>
        <taxon>Eukaryota</taxon>
        <taxon>Metazoa</taxon>
        <taxon>Spiralia</taxon>
        <taxon>Lophotrochozoa</taxon>
        <taxon>Mollusca</taxon>
        <taxon>Gastropoda</taxon>
        <taxon>Heterobranchia</taxon>
        <taxon>Euthyneura</taxon>
        <taxon>Panpulmonata</taxon>
        <taxon>Sacoglossa</taxon>
        <taxon>Placobranchoidea</taxon>
        <taxon>Plakobranchidae</taxon>
        <taxon>Plakobranchus</taxon>
    </lineage>
</organism>
<dbReference type="SUPFAM" id="SSF56436">
    <property type="entry name" value="C-type lectin-like"/>
    <property type="match status" value="1"/>
</dbReference>
<dbReference type="Pfam" id="PF00059">
    <property type="entry name" value="Lectin_C"/>
    <property type="match status" value="1"/>
</dbReference>
<comment type="caution">
    <text evidence="4">The sequence shown here is derived from an EMBL/GenBank/DDBJ whole genome shotgun (WGS) entry which is preliminary data.</text>
</comment>
<dbReference type="PANTHER" id="PTHR45710:SF26">
    <property type="entry name" value="RH26557P"/>
    <property type="match status" value="1"/>
</dbReference>
<feature type="chain" id="PRO_5043360342" evidence="1">
    <location>
        <begin position="18"/>
        <end position="249"/>
    </location>
</feature>
<dbReference type="PANTHER" id="PTHR45710">
    <property type="entry name" value="C-TYPE LECTIN DOMAIN-CONTAINING PROTEIN 180"/>
    <property type="match status" value="1"/>
</dbReference>
<feature type="domain" description="C-type lectin" evidence="2">
    <location>
        <begin position="26"/>
        <end position="154"/>
    </location>
</feature>
<dbReference type="InterPro" id="IPR050828">
    <property type="entry name" value="C-type_lectin/matrix_domain"/>
</dbReference>
<keyword evidence="5" id="KW-1185">Reference proteome</keyword>
<dbReference type="InterPro" id="IPR003609">
    <property type="entry name" value="Pan_app"/>
</dbReference>
<dbReference type="InterPro" id="IPR016186">
    <property type="entry name" value="C-type_lectin-like/link_sf"/>
</dbReference>
<dbReference type="SMART" id="SM00473">
    <property type="entry name" value="PAN_AP"/>
    <property type="match status" value="1"/>
</dbReference>
<feature type="signal peptide" evidence="1">
    <location>
        <begin position="1"/>
        <end position="17"/>
    </location>
</feature>
<sequence>MIPSLLLVLISVQLTNCQRKEMWYQRNGRCYYIPNSIGVYEQQRTVCQKLGAHPVEMNDQAEFDVMQQFLDETNQDQFWVGTNYLSNMNAFQWALTGKDVPKSMWFINEPNLSGQCVRLLCAATFAAITGTDIPGTGCHLADHACTLNYNIICEKAAEPAQNQIYSTKKSTILSIPEPVWCQQTTRSSRSLSECAARCTQTVSCGAFIYNSSHPDHTCGLYSAETSCSDPSLEEAYNHSYYIKLPQWHC</sequence>
<dbReference type="AlphaFoldDB" id="A0AAV3ZJS5"/>
<evidence type="ECO:0000313" key="4">
    <source>
        <dbReference type="EMBL" id="GFN96210.1"/>
    </source>
</evidence>
<proteinExistence type="predicted"/>
<dbReference type="PROSITE" id="PS50041">
    <property type="entry name" value="C_TYPE_LECTIN_2"/>
    <property type="match status" value="1"/>
</dbReference>
<dbReference type="Proteomes" id="UP000735302">
    <property type="component" value="Unassembled WGS sequence"/>
</dbReference>
<dbReference type="CDD" id="cd00037">
    <property type="entry name" value="CLECT"/>
    <property type="match status" value="1"/>
</dbReference>
<evidence type="ECO:0000259" key="3">
    <source>
        <dbReference type="PROSITE" id="PS50948"/>
    </source>
</evidence>
<dbReference type="Pfam" id="PF00024">
    <property type="entry name" value="PAN_1"/>
    <property type="match status" value="1"/>
</dbReference>
<accession>A0AAV3ZJS5</accession>
<dbReference type="InterPro" id="IPR016187">
    <property type="entry name" value="CTDL_fold"/>
</dbReference>
<dbReference type="SMART" id="SM00034">
    <property type="entry name" value="CLECT"/>
    <property type="match status" value="1"/>
</dbReference>